<reference evidence="1" key="1">
    <citation type="submission" date="2017-07" db="EMBL/GenBank/DDBJ databases">
        <title>Mechanisms for carbon and nitrogen cycling indicate functional differentiation within the Candidate Phyla Radiation.</title>
        <authorList>
            <person name="Danczak R.E."/>
            <person name="Johnston M.D."/>
            <person name="Kenah C."/>
            <person name="Slattery M."/>
            <person name="Wrighton K.C."/>
            <person name="Wilkins M.J."/>
        </authorList>
    </citation>
    <scope>NUCLEOTIDE SEQUENCE [LARGE SCALE GENOMIC DNA]</scope>
    <source>
        <strain evidence="1">Athens1014_28</strain>
    </source>
</reference>
<dbReference type="Proteomes" id="UP000316495">
    <property type="component" value="Unassembled WGS sequence"/>
</dbReference>
<gene>
    <name evidence="1" type="ORF">Athens101428_393</name>
</gene>
<evidence type="ECO:0000313" key="1">
    <source>
        <dbReference type="EMBL" id="TSC94240.1"/>
    </source>
</evidence>
<accession>A0A554LMY3</accession>
<evidence type="ECO:0008006" key="2">
    <source>
        <dbReference type="Google" id="ProtNLM"/>
    </source>
</evidence>
<dbReference type="Gene3D" id="1.10.10.10">
    <property type="entry name" value="Winged helix-like DNA-binding domain superfamily/Winged helix DNA-binding domain"/>
    <property type="match status" value="1"/>
</dbReference>
<sequence>MAYKKKSWREKLEEKKDLPKVVVLDDEAARKWGGKKLAIPAPLEVDNLMKKVPKGKLQTINTIRAKVAKKHNSDIGCPICCGIFSVIAANVAAEEIAEGKHQVTSFWRTLKSNGELNPKYPDGVEFQADRLKEEGFEIDRSRKVPRVKDFEKYLV</sequence>
<dbReference type="InterPro" id="IPR036388">
    <property type="entry name" value="WH-like_DNA-bd_sf"/>
</dbReference>
<protein>
    <recommendedName>
        <fullName evidence="2">Methylated-DNA-[protein]-cysteine S-methyltransferase DNA binding domain-containing protein</fullName>
    </recommendedName>
</protein>
<organism evidence="1">
    <name type="scientific">Candidatus Berkelbacteria bacterium Athens1014_28</name>
    <dbReference type="NCBI Taxonomy" id="2017145"/>
    <lineage>
        <taxon>Bacteria</taxon>
        <taxon>Candidatus Berkelbacteria</taxon>
    </lineage>
</organism>
<dbReference type="EMBL" id="VMGN01000018">
    <property type="protein sequence ID" value="TSC94240.1"/>
    <property type="molecule type" value="Genomic_DNA"/>
</dbReference>
<name>A0A554LMY3_9BACT</name>
<comment type="caution">
    <text evidence="1">The sequence shown here is derived from an EMBL/GenBank/DDBJ whole genome shotgun (WGS) entry which is preliminary data.</text>
</comment>
<proteinExistence type="predicted"/>
<dbReference type="AlphaFoldDB" id="A0A554LMY3"/>